<dbReference type="OrthoDB" id="264785at2759"/>
<dbReference type="GeneID" id="39991474"/>
<protein>
    <recommendedName>
        <fullName evidence="3">Cilia- and flagella-associated protein 58 central coiled coil domain-containing protein</fullName>
    </recommendedName>
</protein>
<accession>A0A1X0NE93</accession>
<dbReference type="InterPro" id="IPR049270">
    <property type="entry name" value="CFAP58_CC"/>
</dbReference>
<dbReference type="EMBL" id="NBCO01000109">
    <property type="protein sequence ID" value="ORC81683.1"/>
    <property type="molecule type" value="Genomic_DNA"/>
</dbReference>
<feature type="coiled-coil region" evidence="2">
    <location>
        <begin position="645"/>
        <end position="703"/>
    </location>
</feature>
<dbReference type="RefSeq" id="XP_028877013.1">
    <property type="nucleotide sequence ID" value="XM_029031694.1"/>
</dbReference>
<dbReference type="GO" id="GO:0005856">
    <property type="term" value="C:cytoskeleton"/>
    <property type="evidence" value="ECO:0007669"/>
    <property type="project" value="TreeGrafter"/>
</dbReference>
<organism evidence="4 5">
    <name type="scientific">Trypanosoma theileri</name>
    <dbReference type="NCBI Taxonomy" id="67003"/>
    <lineage>
        <taxon>Eukaryota</taxon>
        <taxon>Discoba</taxon>
        <taxon>Euglenozoa</taxon>
        <taxon>Kinetoplastea</taxon>
        <taxon>Metakinetoplastina</taxon>
        <taxon>Trypanosomatida</taxon>
        <taxon>Trypanosomatidae</taxon>
        <taxon>Trypanosoma</taxon>
    </lineage>
</organism>
<proteinExistence type="predicted"/>
<keyword evidence="5" id="KW-1185">Reference proteome</keyword>
<gene>
    <name evidence="4" type="ORF">TM35_001091060</name>
</gene>
<name>A0A1X0NE93_9TRYP</name>
<dbReference type="STRING" id="67003.A0A1X0NE93"/>
<evidence type="ECO:0000259" key="3">
    <source>
        <dbReference type="Pfam" id="PF21771"/>
    </source>
</evidence>
<evidence type="ECO:0000256" key="1">
    <source>
        <dbReference type="ARBA" id="ARBA00023054"/>
    </source>
</evidence>
<dbReference type="PANTHER" id="PTHR32083">
    <property type="entry name" value="CILIA AND FLAGELLA-ASSOCIATED PROTEIN 58-RELATED"/>
    <property type="match status" value="1"/>
</dbReference>
<feature type="coiled-coil region" evidence="2">
    <location>
        <begin position="253"/>
        <end position="602"/>
    </location>
</feature>
<feature type="coiled-coil region" evidence="2">
    <location>
        <begin position="92"/>
        <end position="210"/>
    </location>
</feature>
<dbReference type="VEuPathDB" id="TriTrypDB:TM35_001091060"/>
<evidence type="ECO:0000313" key="4">
    <source>
        <dbReference type="EMBL" id="ORC81683.1"/>
    </source>
</evidence>
<evidence type="ECO:0000313" key="5">
    <source>
        <dbReference type="Proteomes" id="UP000192257"/>
    </source>
</evidence>
<sequence length="852" mass="100690">MASPKAEEVTVSDGMLANLERDFNEAMRALEGHENFNRFRAEYEKLHRALKKSHESEKRLVRHCQQLTHELMSNAAKMQAAVKLSQGDHSTIEALKKEIEKAWRMVDAANEKDARAKDTIKKLREEIASLQEMIENGTTLTSTQTATLEELKLEKKRIQMEYDELVKQMENLTREINDVSGKKKETETEMMEHQEELRRLSDREQTVQQEYDKEAKARERADVQLRELLLLVQQRGKELKAYEQLEEGLSSGVNALRAQLQEDQAKRQSLLQKLDTAEKQLYHTQQSYDDALDTTEALNERHREVLKEIAEAEKKAVELRAEEQRTHRVRDNDFKELRRLLQQNDDIRKEQENLRHQKTNIGKRIDAARREKENLRRSYEMLLKEQETLKKQSEREREKIQIIEGIIASEVESQQELETAIEREREVNARLRQTVARLESEREKYVHEVSQVTLQQTTAQEELKLVTIKCEETQKLIEECEQKLKKQQSIYEQVRTERNLYSKKLIESQDEVVELRQNFRMMDHQIRQLKDELSMKEKKLQEETSGQKMAKDKLTKVRKLVNDRTALLDDTNRACENISQQIKQLVKVINQCDRELSQQQQQFLKVSVERDHLGVQLIRRNDELALLYEKVRAQQEMLSQGEAAYRARQEDMRLLRLKIEDLKRQSMIAHTRARHTEKLKEDLKQLQYDLTVERAKVQALTEEAENPKNALRWEKAEGRDPTPEELGRKITRLQRRLITKSEECVEKDMELQEKQRLVTELQNILARQPGLEVVQRLNVCHKDLQHENAVMKQKASELNMTSTHISELKYEAERLRRELHETKRKYYEMRMSNDELSRSLFGDREQPGSLKG</sequence>
<dbReference type="Pfam" id="PF21771">
    <property type="entry name" value="CFAP58_CC"/>
    <property type="match status" value="1"/>
</dbReference>
<comment type="caution">
    <text evidence="4">The sequence shown here is derived from an EMBL/GenBank/DDBJ whole genome shotgun (WGS) entry which is preliminary data.</text>
</comment>
<dbReference type="AlphaFoldDB" id="A0A1X0NE93"/>
<feature type="domain" description="Cilia- and flagella-associated protein 58 central coiled coil" evidence="3">
    <location>
        <begin position="367"/>
        <end position="668"/>
    </location>
</feature>
<evidence type="ECO:0000256" key="2">
    <source>
        <dbReference type="SAM" id="Coils"/>
    </source>
</evidence>
<keyword evidence="1 2" id="KW-0175">Coiled coil</keyword>
<dbReference type="PANTHER" id="PTHR32083:SF45">
    <property type="entry name" value="FLAGELLAR ASSOCIATED PROTEIN"/>
    <property type="match status" value="1"/>
</dbReference>
<reference evidence="4 5" key="1">
    <citation type="submission" date="2017-03" db="EMBL/GenBank/DDBJ databases">
        <title>An alternative strategy for trypanosome survival in the mammalian bloodstream revealed through genome and transcriptome analysis of the ubiquitous bovine parasite Trypanosoma (Megatrypanum) theileri.</title>
        <authorList>
            <person name="Kelly S."/>
            <person name="Ivens A."/>
            <person name="Mott A."/>
            <person name="O'Neill E."/>
            <person name="Emms D."/>
            <person name="Macleod O."/>
            <person name="Voorheis P."/>
            <person name="Matthews J."/>
            <person name="Matthews K."/>
            <person name="Carrington M."/>
        </authorList>
    </citation>
    <scope>NUCLEOTIDE SEQUENCE [LARGE SCALE GENOMIC DNA]</scope>
    <source>
        <strain evidence="4">Edinburgh</strain>
    </source>
</reference>
<dbReference type="Proteomes" id="UP000192257">
    <property type="component" value="Unassembled WGS sequence"/>
</dbReference>